<evidence type="ECO:0000313" key="2">
    <source>
        <dbReference type="EMBL" id="CAG8974059.1"/>
    </source>
</evidence>
<keyword evidence="3" id="KW-1185">Reference proteome</keyword>
<feature type="chain" id="PRO_5040280595" evidence="1">
    <location>
        <begin position="19"/>
        <end position="340"/>
    </location>
</feature>
<keyword evidence="1" id="KW-0732">Signal</keyword>
<organism evidence="2 3">
    <name type="scientific">Hymenoscyphus albidus</name>
    <dbReference type="NCBI Taxonomy" id="595503"/>
    <lineage>
        <taxon>Eukaryota</taxon>
        <taxon>Fungi</taxon>
        <taxon>Dikarya</taxon>
        <taxon>Ascomycota</taxon>
        <taxon>Pezizomycotina</taxon>
        <taxon>Leotiomycetes</taxon>
        <taxon>Helotiales</taxon>
        <taxon>Helotiaceae</taxon>
        <taxon>Hymenoscyphus</taxon>
    </lineage>
</organism>
<reference evidence="2" key="1">
    <citation type="submission" date="2021-07" db="EMBL/GenBank/DDBJ databases">
        <authorList>
            <person name="Durling M."/>
        </authorList>
    </citation>
    <scope>NUCLEOTIDE SEQUENCE</scope>
</reference>
<evidence type="ECO:0000313" key="3">
    <source>
        <dbReference type="Proteomes" id="UP000701801"/>
    </source>
</evidence>
<gene>
    <name evidence="2" type="ORF">HYALB_00009560</name>
</gene>
<dbReference type="PANTHER" id="PTHR34883:SF16">
    <property type="entry name" value="RICH PROTEIN, PUTATIVE-RELATED"/>
    <property type="match status" value="1"/>
</dbReference>
<dbReference type="InterPro" id="IPR052953">
    <property type="entry name" value="Ser-rich/MCO-related"/>
</dbReference>
<dbReference type="InterPro" id="IPR008972">
    <property type="entry name" value="Cupredoxin"/>
</dbReference>
<dbReference type="PANTHER" id="PTHR34883">
    <property type="entry name" value="SERINE-RICH PROTEIN, PUTATIVE-RELATED-RELATED"/>
    <property type="match status" value="1"/>
</dbReference>
<evidence type="ECO:0000256" key="1">
    <source>
        <dbReference type="SAM" id="SignalP"/>
    </source>
</evidence>
<name>A0A9N9LF39_9HELO</name>
<dbReference type="Proteomes" id="UP000701801">
    <property type="component" value="Unassembled WGS sequence"/>
</dbReference>
<feature type="signal peptide" evidence="1">
    <location>
        <begin position="1"/>
        <end position="18"/>
    </location>
</feature>
<dbReference type="Gene3D" id="2.60.40.420">
    <property type="entry name" value="Cupredoxins - blue copper proteins"/>
    <property type="match status" value="1"/>
</dbReference>
<comment type="caution">
    <text evidence="2">The sequence shown here is derived from an EMBL/GenBank/DDBJ whole genome shotgun (WGS) entry which is preliminary data.</text>
</comment>
<dbReference type="OrthoDB" id="2331100at2759"/>
<proteinExistence type="predicted"/>
<dbReference type="CDD" id="cd00920">
    <property type="entry name" value="Cupredoxin"/>
    <property type="match status" value="1"/>
</dbReference>
<dbReference type="AlphaFoldDB" id="A0A9N9LF39"/>
<protein>
    <submittedName>
        <fullName evidence="2">Uncharacterized protein</fullName>
    </submittedName>
</protein>
<sequence length="340" mass="35747">MKFSTVSSLGSFLSAASAGTHLEQHVCTGAAPSTVYQTVTVTAAPGGGYYPGGNNQPVTTIPQPPYVTTGGSQVTSVDYDGTKSTVWVYPTGSPASKDCTVAIYENNVIINVVVVNIGVTIINGSPITITKTLTEKPTETPTSPPNFPPTLPPIFPPIGGKVINVVVGADGQLKYKQDQVNADIGDIIRFDFNSTNHTVTESTFDAPCTAKAGGFKSGFQFNNKNRTDVLPPVDFVVDRTSPIWFYCGQRKPVSHCGKGMVFAINPAGKFDEFVAKAKAAEGGNGTVIPPTTISSLLPQGTGVLPPTITPSGTGVITNVKPTPTKVYYRRAALKKQSFEA</sequence>
<accession>A0A9N9LF39</accession>
<dbReference type="SUPFAM" id="SSF49503">
    <property type="entry name" value="Cupredoxins"/>
    <property type="match status" value="1"/>
</dbReference>
<dbReference type="EMBL" id="CAJVRM010000090">
    <property type="protein sequence ID" value="CAG8974059.1"/>
    <property type="molecule type" value="Genomic_DNA"/>
</dbReference>